<organism evidence="1 2">
    <name type="scientific">Veronia pacifica</name>
    <dbReference type="NCBI Taxonomy" id="1080227"/>
    <lineage>
        <taxon>Bacteria</taxon>
        <taxon>Pseudomonadati</taxon>
        <taxon>Pseudomonadota</taxon>
        <taxon>Gammaproteobacteria</taxon>
        <taxon>Vibrionales</taxon>
        <taxon>Vibrionaceae</taxon>
        <taxon>Veronia</taxon>
    </lineage>
</organism>
<sequence>MTLFRQQAVDAQHQRSYGSVSVSQPISLHLLARALYQQPNILYMDEATSSLDVANETRIREKIELLDITKVVIAHRLEKIKQAGRIVKMEKGQITEYRDNTNWRSLDDE</sequence>
<dbReference type="SUPFAM" id="SSF52540">
    <property type="entry name" value="P-loop containing nucleoside triphosphate hydrolases"/>
    <property type="match status" value="1"/>
</dbReference>
<dbReference type="RefSeq" id="WP_068905260.1">
    <property type="nucleotide sequence ID" value="NZ_JBHUIF010000017.1"/>
</dbReference>
<keyword evidence="2" id="KW-1185">Reference proteome</keyword>
<dbReference type="InterPro" id="IPR027417">
    <property type="entry name" value="P-loop_NTPase"/>
</dbReference>
<accession>A0A1C3EAF3</accession>
<comment type="caution">
    <text evidence="1">The sequence shown here is derived from an EMBL/GenBank/DDBJ whole genome shotgun (WGS) entry which is preliminary data.</text>
</comment>
<reference evidence="1 2" key="1">
    <citation type="submission" date="2016-05" db="EMBL/GenBank/DDBJ databases">
        <title>Genomic Taxonomy of the Vibrionaceae.</title>
        <authorList>
            <person name="Gomez-Gil B."/>
            <person name="Enciso-Ibarra J."/>
        </authorList>
    </citation>
    <scope>NUCLEOTIDE SEQUENCE [LARGE SCALE GENOMIC DNA]</scope>
    <source>
        <strain evidence="1 2">CAIM 1920</strain>
    </source>
</reference>
<dbReference type="EMBL" id="LYBM01000056">
    <property type="protein sequence ID" value="ODA30225.1"/>
    <property type="molecule type" value="Genomic_DNA"/>
</dbReference>
<dbReference type="AlphaFoldDB" id="A0A1C3EAF3"/>
<gene>
    <name evidence="1" type="ORF">A8L45_20700</name>
</gene>
<dbReference type="OrthoDB" id="6828292at2"/>
<protein>
    <recommendedName>
        <fullName evidence="3">ABC transporter domain-containing protein</fullName>
    </recommendedName>
</protein>
<evidence type="ECO:0008006" key="3">
    <source>
        <dbReference type="Google" id="ProtNLM"/>
    </source>
</evidence>
<name>A0A1C3EAF3_9GAMM</name>
<dbReference type="Proteomes" id="UP000094936">
    <property type="component" value="Unassembled WGS sequence"/>
</dbReference>
<dbReference type="Gene3D" id="3.40.50.300">
    <property type="entry name" value="P-loop containing nucleotide triphosphate hydrolases"/>
    <property type="match status" value="1"/>
</dbReference>
<dbReference type="STRING" id="1080227.A8L45_20700"/>
<dbReference type="GO" id="GO:0015421">
    <property type="term" value="F:ABC-type oligopeptide transporter activity"/>
    <property type="evidence" value="ECO:0007669"/>
    <property type="project" value="TreeGrafter"/>
</dbReference>
<dbReference type="PANTHER" id="PTHR43394:SF1">
    <property type="entry name" value="ATP-BINDING CASSETTE SUB-FAMILY B MEMBER 10, MITOCHONDRIAL"/>
    <property type="match status" value="1"/>
</dbReference>
<dbReference type="InterPro" id="IPR039421">
    <property type="entry name" value="Type_1_exporter"/>
</dbReference>
<evidence type="ECO:0000313" key="2">
    <source>
        <dbReference type="Proteomes" id="UP000094936"/>
    </source>
</evidence>
<proteinExistence type="predicted"/>
<dbReference type="PANTHER" id="PTHR43394">
    <property type="entry name" value="ATP-DEPENDENT PERMEASE MDL1, MITOCHONDRIAL"/>
    <property type="match status" value="1"/>
</dbReference>
<evidence type="ECO:0000313" key="1">
    <source>
        <dbReference type="EMBL" id="ODA30225.1"/>
    </source>
</evidence>